<organism evidence="3 4">
    <name type="scientific">Pogona vitticeps</name>
    <name type="common">central bearded dragon</name>
    <dbReference type="NCBI Taxonomy" id="103695"/>
    <lineage>
        <taxon>Eukaryota</taxon>
        <taxon>Metazoa</taxon>
        <taxon>Chordata</taxon>
        <taxon>Craniata</taxon>
        <taxon>Vertebrata</taxon>
        <taxon>Euteleostomi</taxon>
        <taxon>Lepidosauria</taxon>
        <taxon>Squamata</taxon>
        <taxon>Bifurcata</taxon>
        <taxon>Unidentata</taxon>
        <taxon>Episquamata</taxon>
        <taxon>Toxicofera</taxon>
        <taxon>Iguania</taxon>
        <taxon>Acrodonta</taxon>
        <taxon>Agamidae</taxon>
        <taxon>Amphibolurinae</taxon>
        <taxon>Pogona</taxon>
    </lineage>
</organism>
<evidence type="ECO:0000313" key="3">
    <source>
        <dbReference type="Proteomes" id="UP001652642"/>
    </source>
</evidence>
<feature type="region of interest" description="Disordered" evidence="2">
    <location>
        <begin position="287"/>
        <end position="310"/>
    </location>
</feature>
<proteinExistence type="predicted"/>
<evidence type="ECO:0000256" key="1">
    <source>
        <dbReference type="PROSITE-ProRule" id="PRU00235"/>
    </source>
</evidence>
<feature type="repeat" description="RCC1" evidence="1">
    <location>
        <begin position="269"/>
        <end position="358"/>
    </location>
</feature>
<gene>
    <name evidence="4" type="primary">RCCD1</name>
</gene>
<feature type="compositionally biased region" description="Polar residues" evidence="2">
    <location>
        <begin position="287"/>
        <end position="296"/>
    </location>
</feature>
<dbReference type="PANTHER" id="PTHR46849">
    <property type="entry name" value="RCC1 DOMAIN-CONTAINING PROTEIN 1"/>
    <property type="match status" value="1"/>
</dbReference>
<dbReference type="InterPro" id="IPR052830">
    <property type="entry name" value="RCC1_domain-containing"/>
</dbReference>
<evidence type="ECO:0000256" key="2">
    <source>
        <dbReference type="SAM" id="MobiDB-lite"/>
    </source>
</evidence>
<dbReference type="InterPro" id="IPR009091">
    <property type="entry name" value="RCC1/BLIP-II"/>
</dbReference>
<feature type="repeat" description="RCC1" evidence="1">
    <location>
        <begin position="217"/>
        <end position="268"/>
    </location>
</feature>
<evidence type="ECO:0000313" key="4">
    <source>
        <dbReference type="RefSeq" id="XP_072838275.1"/>
    </source>
</evidence>
<dbReference type="PRINTS" id="PR00633">
    <property type="entry name" value="RCCNDNSATION"/>
</dbReference>
<sequence length="413" mass="43157">MASPGARRGRRALLAPGLAPVLRGGKGGPGAMAEGGGGRGRPGRWFQFGFRFGAPTESGLEPAPLGEAGTVRGVRPSWSFVGILTDGSVQLLLRGATEAAAAAALPKDCLDVLPSETHLLVLREAALEGWPVPGSSSSSSSGALLEGEPAWRRELRPEDAAAAATATGPRGHPPGLPLVPGGFVAPRPPFFTPLPATLQARQLALGHEHALLLSAGGALFSWGGGRHGQLGHGDLESRPEPQPVEALQGVPSVEVAAGGWHSAALGETGDLYLWGWNESGQLALPSKTLSEDQAATRTAEAGRGDSEQNLDQQEVVQDTHQATFISIQAFPALVEMPHGEEISKISCGSRHTAAVTCTGHLYTWGRGKYGQLGHQETASSDEPRRVCYFVDRNLCIVDVVCGPWTTYALAVDR</sequence>
<name>A0ABM5EYP5_9SAUR</name>
<protein>
    <submittedName>
        <fullName evidence="4">RCC1 domain-containing protein 1</fullName>
    </submittedName>
</protein>
<dbReference type="PROSITE" id="PS50012">
    <property type="entry name" value="RCC1_3"/>
    <property type="match status" value="3"/>
</dbReference>
<keyword evidence="3" id="KW-1185">Reference proteome</keyword>
<dbReference type="InterPro" id="IPR000408">
    <property type="entry name" value="Reg_chr_condens"/>
</dbReference>
<dbReference type="Pfam" id="PF00415">
    <property type="entry name" value="RCC1"/>
    <property type="match status" value="2"/>
</dbReference>
<dbReference type="PANTHER" id="PTHR46849:SF1">
    <property type="entry name" value="RCC1 DOMAIN-CONTAINING PROTEIN 1"/>
    <property type="match status" value="1"/>
</dbReference>
<dbReference type="SUPFAM" id="SSF50985">
    <property type="entry name" value="RCC1/BLIP-II"/>
    <property type="match status" value="1"/>
</dbReference>
<feature type="repeat" description="RCC1" evidence="1">
    <location>
        <begin position="359"/>
        <end position="412"/>
    </location>
</feature>
<dbReference type="Gene3D" id="2.130.10.30">
    <property type="entry name" value="Regulator of chromosome condensation 1/beta-lactamase-inhibitor protein II"/>
    <property type="match status" value="1"/>
</dbReference>
<dbReference type="RefSeq" id="XP_072838275.1">
    <property type="nucleotide sequence ID" value="XM_072982174.1"/>
</dbReference>
<dbReference type="Proteomes" id="UP001652642">
    <property type="component" value="Chromosome 12"/>
</dbReference>
<accession>A0ABM5EYP5</accession>
<dbReference type="PROSITE" id="PS00626">
    <property type="entry name" value="RCC1_2"/>
    <property type="match status" value="2"/>
</dbReference>
<reference evidence="4" key="1">
    <citation type="submission" date="2025-08" db="UniProtKB">
        <authorList>
            <consortium name="RefSeq"/>
        </authorList>
    </citation>
    <scope>IDENTIFICATION</scope>
</reference>
<dbReference type="GeneID" id="110084455"/>